<dbReference type="Proteomes" id="UP001153269">
    <property type="component" value="Unassembled WGS sequence"/>
</dbReference>
<gene>
    <name evidence="2" type="ORF">PLEPLA_LOCUS10281</name>
</gene>
<evidence type="ECO:0000313" key="3">
    <source>
        <dbReference type="Proteomes" id="UP001153269"/>
    </source>
</evidence>
<name>A0A9N7U1M5_PLEPL</name>
<organism evidence="2 3">
    <name type="scientific">Pleuronectes platessa</name>
    <name type="common">European plaice</name>
    <dbReference type="NCBI Taxonomy" id="8262"/>
    <lineage>
        <taxon>Eukaryota</taxon>
        <taxon>Metazoa</taxon>
        <taxon>Chordata</taxon>
        <taxon>Craniata</taxon>
        <taxon>Vertebrata</taxon>
        <taxon>Euteleostomi</taxon>
        <taxon>Actinopterygii</taxon>
        <taxon>Neopterygii</taxon>
        <taxon>Teleostei</taxon>
        <taxon>Neoteleostei</taxon>
        <taxon>Acanthomorphata</taxon>
        <taxon>Carangaria</taxon>
        <taxon>Pleuronectiformes</taxon>
        <taxon>Pleuronectoidei</taxon>
        <taxon>Pleuronectidae</taxon>
        <taxon>Pleuronectes</taxon>
    </lineage>
</organism>
<reference evidence="2" key="1">
    <citation type="submission" date="2020-03" db="EMBL/GenBank/DDBJ databases">
        <authorList>
            <person name="Weist P."/>
        </authorList>
    </citation>
    <scope>NUCLEOTIDE SEQUENCE</scope>
</reference>
<feature type="region of interest" description="Disordered" evidence="1">
    <location>
        <begin position="26"/>
        <end position="139"/>
    </location>
</feature>
<dbReference type="AlphaFoldDB" id="A0A9N7U1M5"/>
<feature type="compositionally biased region" description="Low complexity" evidence="1">
    <location>
        <begin position="26"/>
        <end position="41"/>
    </location>
</feature>
<accession>A0A9N7U1M5</accession>
<dbReference type="EMBL" id="CADEAL010000579">
    <property type="protein sequence ID" value="CAB1422366.1"/>
    <property type="molecule type" value="Genomic_DNA"/>
</dbReference>
<sequence>EVNEARPDVLHLLKSSQDVVRFFSPLSSKTTSDCSSASNSLDNKENVVVSTKRTNSDLEITDEEATTSKRSCPSSSPSPVGGLESELQSPQRQQEEGDRRIAQLLQKELDHEEKLRNTDRRKGSADAYQLRDKGGKETRLPRVVAALDSCDSN</sequence>
<keyword evidence="3" id="KW-1185">Reference proteome</keyword>
<comment type="caution">
    <text evidence="2">The sequence shown here is derived from an EMBL/GenBank/DDBJ whole genome shotgun (WGS) entry which is preliminary data.</text>
</comment>
<feature type="non-terminal residue" evidence="2">
    <location>
        <position position="1"/>
    </location>
</feature>
<evidence type="ECO:0000313" key="2">
    <source>
        <dbReference type="EMBL" id="CAB1422366.1"/>
    </source>
</evidence>
<evidence type="ECO:0000256" key="1">
    <source>
        <dbReference type="SAM" id="MobiDB-lite"/>
    </source>
</evidence>
<protein>
    <submittedName>
        <fullName evidence="2">Uncharacterized protein</fullName>
    </submittedName>
</protein>
<proteinExistence type="predicted"/>
<feature type="compositionally biased region" description="Basic and acidic residues" evidence="1">
    <location>
        <begin position="93"/>
        <end position="139"/>
    </location>
</feature>